<gene>
    <name evidence="5" type="ORF">ACFQVC_37945</name>
</gene>
<dbReference type="Proteomes" id="UP001596523">
    <property type="component" value="Unassembled WGS sequence"/>
</dbReference>
<dbReference type="GO" id="GO:0016746">
    <property type="term" value="F:acyltransferase activity"/>
    <property type="evidence" value="ECO:0007669"/>
    <property type="project" value="UniProtKB-KW"/>
</dbReference>
<keyword evidence="6" id="KW-1185">Reference proteome</keyword>
<dbReference type="PANTHER" id="PTHR43792">
    <property type="entry name" value="GNAT FAMILY, PUTATIVE (AFU_ORTHOLOGUE AFUA_3G00765)-RELATED-RELATED"/>
    <property type="match status" value="1"/>
</dbReference>
<dbReference type="InterPro" id="IPR016181">
    <property type="entry name" value="Acyl_CoA_acyltransferase"/>
</dbReference>
<dbReference type="EMBL" id="JBHTCF010000027">
    <property type="protein sequence ID" value="MFC7309987.1"/>
    <property type="molecule type" value="Genomic_DNA"/>
</dbReference>
<dbReference type="PANTHER" id="PTHR43792:SF8">
    <property type="entry name" value="[RIBOSOMAL PROTEIN US5]-ALANINE N-ACETYLTRANSFERASE"/>
    <property type="match status" value="1"/>
</dbReference>
<dbReference type="Gene3D" id="3.40.630.30">
    <property type="match status" value="1"/>
</dbReference>
<keyword evidence="2 5" id="KW-0012">Acyltransferase</keyword>
<organism evidence="5 6">
    <name type="scientific">Streptomyces monticola</name>
    <dbReference type="NCBI Taxonomy" id="2666263"/>
    <lineage>
        <taxon>Bacteria</taxon>
        <taxon>Bacillati</taxon>
        <taxon>Actinomycetota</taxon>
        <taxon>Actinomycetes</taxon>
        <taxon>Kitasatosporales</taxon>
        <taxon>Streptomycetaceae</taxon>
        <taxon>Streptomyces</taxon>
    </lineage>
</organism>
<sequence length="176" mass="19714">MVSPTDPEATLEPWSEGDFWLLERQNTPEMTEHLGGPETAEKLVDRHRRYLLLTERGRVFRITVDGRTTGSIGYWEQEWQGGTVWETGWGVLPEFQGRGIAVAAARLVLDAARTESLHRFVHAFPSTGNPGSNAVCRKAGFHLVGDSDLEYPKGHWSRHNDWRFDLEAEAAAGAEA</sequence>
<evidence type="ECO:0000259" key="4">
    <source>
        <dbReference type="PROSITE" id="PS51186"/>
    </source>
</evidence>
<dbReference type="RefSeq" id="WP_381839655.1">
    <property type="nucleotide sequence ID" value="NZ_JBHTCF010000027.1"/>
</dbReference>
<comment type="caution">
    <text evidence="5">The sequence shown here is derived from an EMBL/GenBank/DDBJ whole genome shotgun (WGS) entry which is preliminary data.</text>
</comment>
<dbReference type="Pfam" id="PF13302">
    <property type="entry name" value="Acetyltransf_3"/>
    <property type="match status" value="1"/>
</dbReference>
<dbReference type="SUPFAM" id="SSF55729">
    <property type="entry name" value="Acyl-CoA N-acyltransferases (Nat)"/>
    <property type="match status" value="1"/>
</dbReference>
<name>A0ABW2JW70_9ACTN</name>
<evidence type="ECO:0000256" key="2">
    <source>
        <dbReference type="ARBA" id="ARBA00023315"/>
    </source>
</evidence>
<dbReference type="InterPro" id="IPR051531">
    <property type="entry name" value="N-acetyltransferase"/>
</dbReference>
<evidence type="ECO:0000256" key="3">
    <source>
        <dbReference type="ARBA" id="ARBA00038502"/>
    </source>
</evidence>
<protein>
    <submittedName>
        <fullName evidence="5">GNAT family N-acetyltransferase</fullName>
        <ecNumber evidence="5">2.3.-.-</ecNumber>
    </submittedName>
</protein>
<evidence type="ECO:0000313" key="5">
    <source>
        <dbReference type="EMBL" id="MFC7309987.1"/>
    </source>
</evidence>
<dbReference type="CDD" id="cd04301">
    <property type="entry name" value="NAT_SF"/>
    <property type="match status" value="1"/>
</dbReference>
<dbReference type="EC" id="2.3.-.-" evidence="5"/>
<feature type="domain" description="N-acetyltransferase" evidence="4">
    <location>
        <begin position="9"/>
        <end position="167"/>
    </location>
</feature>
<accession>A0ABW2JW70</accession>
<reference evidence="6" key="1">
    <citation type="journal article" date="2019" name="Int. J. Syst. Evol. Microbiol.">
        <title>The Global Catalogue of Microorganisms (GCM) 10K type strain sequencing project: providing services to taxonomists for standard genome sequencing and annotation.</title>
        <authorList>
            <consortium name="The Broad Institute Genomics Platform"/>
            <consortium name="The Broad Institute Genome Sequencing Center for Infectious Disease"/>
            <person name="Wu L."/>
            <person name="Ma J."/>
        </authorList>
    </citation>
    <scope>NUCLEOTIDE SEQUENCE [LARGE SCALE GENOMIC DNA]</scope>
    <source>
        <strain evidence="6">SYNS20</strain>
    </source>
</reference>
<comment type="similarity">
    <text evidence="3">Belongs to the acetyltransferase family. RimJ subfamily.</text>
</comment>
<evidence type="ECO:0000256" key="1">
    <source>
        <dbReference type="ARBA" id="ARBA00022679"/>
    </source>
</evidence>
<dbReference type="InterPro" id="IPR000182">
    <property type="entry name" value="GNAT_dom"/>
</dbReference>
<evidence type="ECO:0000313" key="6">
    <source>
        <dbReference type="Proteomes" id="UP001596523"/>
    </source>
</evidence>
<dbReference type="PROSITE" id="PS51186">
    <property type="entry name" value="GNAT"/>
    <property type="match status" value="1"/>
</dbReference>
<keyword evidence="1 5" id="KW-0808">Transferase</keyword>
<proteinExistence type="inferred from homology"/>